<keyword evidence="2 5" id="KW-0812">Transmembrane</keyword>
<dbReference type="OrthoDB" id="8959642at2759"/>
<dbReference type="PANTHER" id="PTHR11860:SF118">
    <property type="entry name" value="CMRF35-LIKE MOLECULE 3-RELATED"/>
    <property type="match status" value="1"/>
</dbReference>
<comment type="subcellular location">
    <subcellularLocation>
        <location evidence="1">Membrane</location>
    </subcellularLocation>
</comment>
<dbReference type="PROSITE" id="PS50835">
    <property type="entry name" value="IG_LIKE"/>
    <property type="match status" value="1"/>
</dbReference>
<keyword evidence="5" id="KW-1133">Transmembrane helix</keyword>
<evidence type="ECO:0000256" key="2">
    <source>
        <dbReference type="ARBA" id="ARBA00022692"/>
    </source>
</evidence>
<dbReference type="PANTHER" id="PTHR11860">
    <property type="entry name" value="POLYMERIC-IMMUNOGLOBULIN RECEPTOR"/>
    <property type="match status" value="1"/>
</dbReference>
<dbReference type="GO" id="GO:0004888">
    <property type="term" value="F:transmembrane signaling receptor activity"/>
    <property type="evidence" value="ECO:0007669"/>
    <property type="project" value="TreeGrafter"/>
</dbReference>
<dbReference type="InterPro" id="IPR036179">
    <property type="entry name" value="Ig-like_dom_sf"/>
</dbReference>
<dbReference type="Gene3D" id="2.60.40.10">
    <property type="entry name" value="Immunoglobulins"/>
    <property type="match status" value="1"/>
</dbReference>
<proteinExistence type="predicted"/>
<evidence type="ECO:0000313" key="9">
    <source>
        <dbReference type="Proteomes" id="UP000579812"/>
    </source>
</evidence>
<feature type="signal peptide" evidence="6">
    <location>
        <begin position="1"/>
        <end position="18"/>
    </location>
</feature>
<gene>
    <name evidence="8" type="ORF">G5714_000164</name>
</gene>
<dbReference type="AlphaFoldDB" id="A0A7J6DFK2"/>
<evidence type="ECO:0000259" key="7">
    <source>
        <dbReference type="PROSITE" id="PS50835"/>
    </source>
</evidence>
<evidence type="ECO:0000256" key="6">
    <source>
        <dbReference type="SAM" id="SignalP"/>
    </source>
</evidence>
<dbReference type="InterPro" id="IPR013106">
    <property type="entry name" value="Ig_V-set"/>
</dbReference>
<dbReference type="InterPro" id="IPR050671">
    <property type="entry name" value="CD300_family_receptors"/>
</dbReference>
<evidence type="ECO:0000313" key="8">
    <source>
        <dbReference type="EMBL" id="KAF4118113.1"/>
    </source>
</evidence>
<reference evidence="8 9" key="1">
    <citation type="submission" date="2020-04" db="EMBL/GenBank/DDBJ databases">
        <title>Chromosome-level genome assembly of a cyprinid fish Onychostoma macrolepis by integration of Nanopore Sequencing, Bionano and Hi-C technology.</title>
        <authorList>
            <person name="Wang D."/>
        </authorList>
    </citation>
    <scope>NUCLEOTIDE SEQUENCE [LARGE SCALE GENOMIC DNA]</scope>
    <source>
        <strain evidence="8">SWU-2019</strain>
        <tissue evidence="8">Muscle</tissue>
    </source>
</reference>
<comment type="caution">
    <text evidence="8">The sequence shown here is derived from an EMBL/GenBank/DDBJ whole genome shotgun (WGS) entry which is preliminary data.</text>
</comment>
<evidence type="ECO:0000256" key="3">
    <source>
        <dbReference type="ARBA" id="ARBA00023136"/>
    </source>
</evidence>
<sequence>MKIIWTFTLLMIPDVVSSMSVAGYSGGEVNIRCKYVEKYTQNTKFFCRGKKPEKVKREWCSELIKTEEKDKWFDSGRFSLYDDTTAAVFTVTFRNLSDLDSGTYQCAVDRTTEKDSYTEVNLNVIKERNEHQTTSSFSSAESPLITSVPPVTGSSLIISVSVLLLLIFTLILSVIVTLWRRRQSHVSDSSSKRSQAQTANSEAHSQAGCDYKEMKDTHKQLPTNPSDSSEPTGDCKILITSAEDLNYAVVNFQKKADCPDRDRLRNNQDYSEYAAVNHLTA</sequence>
<dbReference type="EMBL" id="JAAMOB010000001">
    <property type="protein sequence ID" value="KAF4118113.1"/>
    <property type="molecule type" value="Genomic_DNA"/>
</dbReference>
<feature type="transmembrane region" description="Helical" evidence="5">
    <location>
        <begin position="156"/>
        <end position="179"/>
    </location>
</feature>
<dbReference type="InterPro" id="IPR013783">
    <property type="entry name" value="Ig-like_fold"/>
</dbReference>
<feature type="chain" id="PRO_5029459172" description="Ig-like domain-containing protein" evidence="6">
    <location>
        <begin position="19"/>
        <end position="281"/>
    </location>
</feature>
<keyword evidence="3 5" id="KW-0472">Membrane</keyword>
<name>A0A7J6DFK2_9TELE</name>
<feature type="domain" description="Ig-like" evidence="7">
    <location>
        <begin position="13"/>
        <end position="123"/>
    </location>
</feature>
<feature type="region of interest" description="Disordered" evidence="4">
    <location>
        <begin position="186"/>
        <end position="209"/>
    </location>
</feature>
<dbReference type="Proteomes" id="UP000579812">
    <property type="component" value="Unassembled WGS sequence"/>
</dbReference>
<organism evidence="8 9">
    <name type="scientific">Onychostoma macrolepis</name>
    <dbReference type="NCBI Taxonomy" id="369639"/>
    <lineage>
        <taxon>Eukaryota</taxon>
        <taxon>Metazoa</taxon>
        <taxon>Chordata</taxon>
        <taxon>Craniata</taxon>
        <taxon>Vertebrata</taxon>
        <taxon>Euteleostomi</taxon>
        <taxon>Actinopterygii</taxon>
        <taxon>Neopterygii</taxon>
        <taxon>Teleostei</taxon>
        <taxon>Ostariophysi</taxon>
        <taxon>Cypriniformes</taxon>
        <taxon>Cyprinidae</taxon>
        <taxon>Acrossocheilinae</taxon>
        <taxon>Onychostoma</taxon>
    </lineage>
</organism>
<dbReference type="SUPFAM" id="SSF48726">
    <property type="entry name" value="Immunoglobulin"/>
    <property type="match status" value="1"/>
</dbReference>
<protein>
    <recommendedName>
        <fullName evidence="7">Ig-like domain-containing protein</fullName>
    </recommendedName>
</protein>
<evidence type="ECO:0000256" key="5">
    <source>
        <dbReference type="SAM" id="Phobius"/>
    </source>
</evidence>
<keyword evidence="6" id="KW-0732">Signal</keyword>
<keyword evidence="9" id="KW-1185">Reference proteome</keyword>
<accession>A0A7J6DFK2</accession>
<dbReference type="InterPro" id="IPR007110">
    <property type="entry name" value="Ig-like_dom"/>
</dbReference>
<evidence type="ECO:0000256" key="4">
    <source>
        <dbReference type="SAM" id="MobiDB-lite"/>
    </source>
</evidence>
<evidence type="ECO:0000256" key="1">
    <source>
        <dbReference type="ARBA" id="ARBA00004370"/>
    </source>
</evidence>
<dbReference type="GO" id="GO:0005886">
    <property type="term" value="C:plasma membrane"/>
    <property type="evidence" value="ECO:0007669"/>
    <property type="project" value="TreeGrafter"/>
</dbReference>
<dbReference type="Pfam" id="PF07686">
    <property type="entry name" value="V-set"/>
    <property type="match status" value="1"/>
</dbReference>
<feature type="compositionally biased region" description="Polar residues" evidence="4">
    <location>
        <begin position="186"/>
        <end position="204"/>
    </location>
</feature>